<keyword evidence="9" id="KW-0804">Transcription</keyword>
<keyword evidence="4" id="KW-0812">Transmembrane</keyword>
<protein>
    <recommendedName>
        <fullName evidence="11">Regulatory protein MsrR</fullName>
    </recommendedName>
</protein>
<evidence type="ECO:0000256" key="1">
    <source>
        <dbReference type="ARBA" id="ARBA00004401"/>
    </source>
</evidence>
<evidence type="ECO:0000256" key="10">
    <source>
        <dbReference type="ARBA" id="ARBA00037178"/>
    </source>
</evidence>
<evidence type="ECO:0000256" key="6">
    <source>
        <dbReference type="ARBA" id="ARBA00022989"/>
    </source>
</evidence>
<keyword evidence="7" id="KW-0805">Transcription regulation</keyword>
<dbReference type="RefSeq" id="WP_376846596.1">
    <property type="nucleotide sequence ID" value="NZ_JBHSFW010000009.1"/>
</dbReference>
<dbReference type="EMBL" id="JBHSFW010000009">
    <property type="protein sequence ID" value="MFC4619499.1"/>
    <property type="molecule type" value="Genomic_DNA"/>
</dbReference>
<sequence length="334" mass="37499">MGQRYQKKKKKKKWLWIMLLTPVLLLLLVAGYAVSQYYSGLKQTEKSGDVAKTEKVTFNGQKDIEGKVNILLVGDDHRKGEKRSNSDSMMIVQYDPDTKAAKVVSLMRDMYVSIPGYNDSKLNAAYRIGGPELLRKTIKENFGVDVQYYVAIDFKGFERVIDTLAPDGIKINVEKAMSKNIGVSLEPGWQNLNGKQLLGYARFRHDAESDFGRVRRQQQVIKAVTNKIVSANGIMKAPKLLGTIQPYVRTNIDKLDGLALMKDLLFFDTKNIETLTLPVKGSWTNGRINRDQIGLILRIDKKANSEAVQSFLNGDQNSEVAHSKESSSSNDVPH</sequence>
<evidence type="ECO:0000256" key="9">
    <source>
        <dbReference type="ARBA" id="ARBA00023163"/>
    </source>
</evidence>
<dbReference type="InterPro" id="IPR050922">
    <property type="entry name" value="LytR/CpsA/Psr_CW_biosynth"/>
</dbReference>
<evidence type="ECO:0000313" key="15">
    <source>
        <dbReference type="Proteomes" id="UP001596022"/>
    </source>
</evidence>
<keyword evidence="3" id="KW-1003">Cell membrane</keyword>
<evidence type="ECO:0000256" key="12">
    <source>
        <dbReference type="SAM" id="MobiDB-lite"/>
    </source>
</evidence>
<reference evidence="15" key="1">
    <citation type="journal article" date="2019" name="Int. J. Syst. Evol. Microbiol.">
        <title>The Global Catalogue of Microorganisms (GCM) 10K type strain sequencing project: providing services to taxonomists for standard genome sequencing and annotation.</title>
        <authorList>
            <consortium name="The Broad Institute Genomics Platform"/>
            <consortium name="The Broad Institute Genome Sequencing Center for Infectious Disease"/>
            <person name="Wu L."/>
            <person name="Ma J."/>
        </authorList>
    </citation>
    <scope>NUCLEOTIDE SEQUENCE [LARGE SCALE GENOMIC DNA]</scope>
    <source>
        <strain evidence="15">CGMCC 1.16306</strain>
    </source>
</reference>
<keyword evidence="5" id="KW-0735">Signal-anchor</keyword>
<dbReference type="PANTHER" id="PTHR33392:SF8">
    <property type="entry name" value="REGULATORY PROTEIN MSRR"/>
    <property type="match status" value="1"/>
</dbReference>
<feature type="region of interest" description="Disordered" evidence="12">
    <location>
        <begin position="312"/>
        <end position="334"/>
    </location>
</feature>
<evidence type="ECO:0000256" key="7">
    <source>
        <dbReference type="ARBA" id="ARBA00023015"/>
    </source>
</evidence>
<dbReference type="Gene3D" id="3.40.630.190">
    <property type="entry name" value="LCP protein"/>
    <property type="match status" value="1"/>
</dbReference>
<name>A0ABV9GMN7_9BACL</name>
<evidence type="ECO:0000256" key="5">
    <source>
        <dbReference type="ARBA" id="ARBA00022968"/>
    </source>
</evidence>
<gene>
    <name evidence="14" type="ORF">ACFO4N_12330</name>
</gene>
<comment type="subcellular location">
    <subcellularLocation>
        <location evidence="1">Cell membrane</location>
        <topology evidence="1">Single-pass type II membrane protein</topology>
    </subcellularLocation>
</comment>
<feature type="domain" description="Cell envelope-related transcriptional attenuator" evidence="13">
    <location>
        <begin position="85"/>
        <end position="229"/>
    </location>
</feature>
<comment type="function">
    <text evidence="10">Involved in SarA attenuation. Affects resistance to oxacillin and teicoplanin, as well as the synthesis of virulence factors.</text>
</comment>
<dbReference type="InterPro" id="IPR004474">
    <property type="entry name" value="LytR_CpsA_psr"/>
</dbReference>
<dbReference type="PANTHER" id="PTHR33392">
    <property type="entry name" value="POLYISOPRENYL-TEICHOIC ACID--PEPTIDOGLYCAN TEICHOIC ACID TRANSFERASE TAGU"/>
    <property type="match status" value="1"/>
</dbReference>
<dbReference type="Proteomes" id="UP001596022">
    <property type="component" value="Unassembled WGS sequence"/>
</dbReference>
<evidence type="ECO:0000256" key="2">
    <source>
        <dbReference type="ARBA" id="ARBA00006068"/>
    </source>
</evidence>
<proteinExistence type="inferred from homology"/>
<keyword evidence="15" id="KW-1185">Reference proteome</keyword>
<organism evidence="14 15">
    <name type="scientific">Camelliibacillus cellulosilyticus</name>
    <dbReference type="NCBI Taxonomy" id="2174486"/>
    <lineage>
        <taxon>Bacteria</taxon>
        <taxon>Bacillati</taxon>
        <taxon>Bacillota</taxon>
        <taxon>Bacilli</taxon>
        <taxon>Bacillales</taxon>
        <taxon>Sporolactobacillaceae</taxon>
        <taxon>Camelliibacillus</taxon>
    </lineage>
</organism>
<comment type="similarity">
    <text evidence="2">Belongs to the LytR/CpsA/Psr (LCP) family.</text>
</comment>
<dbReference type="NCBIfam" id="TIGR00350">
    <property type="entry name" value="lytR_cpsA_psr"/>
    <property type="match status" value="1"/>
</dbReference>
<accession>A0ABV9GMN7</accession>
<evidence type="ECO:0000256" key="3">
    <source>
        <dbReference type="ARBA" id="ARBA00022475"/>
    </source>
</evidence>
<keyword evidence="8" id="KW-0472">Membrane</keyword>
<dbReference type="Pfam" id="PF03816">
    <property type="entry name" value="LytR_cpsA_psr"/>
    <property type="match status" value="1"/>
</dbReference>
<comment type="caution">
    <text evidence="14">The sequence shown here is derived from an EMBL/GenBank/DDBJ whole genome shotgun (WGS) entry which is preliminary data.</text>
</comment>
<keyword evidence="6" id="KW-1133">Transmembrane helix</keyword>
<evidence type="ECO:0000313" key="14">
    <source>
        <dbReference type="EMBL" id="MFC4619499.1"/>
    </source>
</evidence>
<evidence type="ECO:0000256" key="11">
    <source>
        <dbReference type="ARBA" id="ARBA00040752"/>
    </source>
</evidence>
<evidence type="ECO:0000259" key="13">
    <source>
        <dbReference type="Pfam" id="PF03816"/>
    </source>
</evidence>
<evidence type="ECO:0000256" key="8">
    <source>
        <dbReference type="ARBA" id="ARBA00023136"/>
    </source>
</evidence>
<evidence type="ECO:0000256" key="4">
    <source>
        <dbReference type="ARBA" id="ARBA00022692"/>
    </source>
</evidence>